<dbReference type="AlphaFoldDB" id="A0AAD9QHE9"/>
<comment type="subcellular location">
    <subcellularLocation>
        <location evidence="2">Nucleus</location>
    </subcellularLocation>
</comment>
<evidence type="ECO:0000259" key="8">
    <source>
        <dbReference type="Pfam" id="PF13359"/>
    </source>
</evidence>
<feature type="domain" description="DDE Tnp4" evidence="8">
    <location>
        <begin position="180"/>
        <end position="342"/>
    </location>
</feature>
<evidence type="ECO:0000256" key="7">
    <source>
        <dbReference type="ARBA" id="ARBA00023242"/>
    </source>
</evidence>
<keyword evidence="10" id="KW-1185">Reference proteome</keyword>
<organism evidence="9 10">
    <name type="scientific">Acropora cervicornis</name>
    <name type="common">Staghorn coral</name>
    <dbReference type="NCBI Taxonomy" id="6130"/>
    <lineage>
        <taxon>Eukaryota</taxon>
        <taxon>Metazoa</taxon>
        <taxon>Cnidaria</taxon>
        <taxon>Anthozoa</taxon>
        <taxon>Hexacorallia</taxon>
        <taxon>Scleractinia</taxon>
        <taxon>Astrocoeniina</taxon>
        <taxon>Acroporidae</taxon>
        <taxon>Acropora</taxon>
    </lineage>
</organism>
<dbReference type="GO" id="GO:0046872">
    <property type="term" value="F:metal ion binding"/>
    <property type="evidence" value="ECO:0007669"/>
    <property type="project" value="UniProtKB-KW"/>
</dbReference>
<name>A0AAD9QHE9_ACRCE</name>
<proteinExistence type="inferred from homology"/>
<evidence type="ECO:0000313" key="9">
    <source>
        <dbReference type="EMBL" id="KAK2561386.1"/>
    </source>
</evidence>
<dbReference type="GO" id="GO:0004518">
    <property type="term" value="F:nuclease activity"/>
    <property type="evidence" value="ECO:0007669"/>
    <property type="project" value="UniProtKB-KW"/>
</dbReference>
<evidence type="ECO:0000256" key="6">
    <source>
        <dbReference type="ARBA" id="ARBA00022801"/>
    </source>
</evidence>
<dbReference type="InterPro" id="IPR045249">
    <property type="entry name" value="HARBI1-like"/>
</dbReference>
<evidence type="ECO:0000256" key="1">
    <source>
        <dbReference type="ARBA" id="ARBA00001968"/>
    </source>
</evidence>
<reference evidence="9" key="2">
    <citation type="journal article" date="2023" name="Science">
        <title>Genomic signatures of disease resistance in endangered staghorn corals.</title>
        <authorList>
            <person name="Vollmer S.V."/>
            <person name="Selwyn J.D."/>
            <person name="Despard B.A."/>
            <person name="Roesel C.L."/>
        </authorList>
    </citation>
    <scope>NUCLEOTIDE SEQUENCE</scope>
    <source>
        <strain evidence="9">K2</strain>
    </source>
</reference>
<comment type="similarity">
    <text evidence="3">Belongs to the HARBI1 family.</text>
</comment>
<dbReference type="Proteomes" id="UP001249851">
    <property type="component" value="Unassembled WGS sequence"/>
</dbReference>
<evidence type="ECO:0000256" key="5">
    <source>
        <dbReference type="ARBA" id="ARBA00022723"/>
    </source>
</evidence>
<evidence type="ECO:0000313" key="10">
    <source>
        <dbReference type="Proteomes" id="UP001249851"/>
    </source>
</evidence>
<accession>A0AAD9QHE9</accession>
<dbReference type="GO" id="GO:0005634">
    <property type="term" value="C:nucleus"/>
    <property type="evidence" value="ECO:0007669"/>
    <property type="project" value="UniProtKB-SubCell"/>
</dbReference>
<gene>
    <name evidence="9" type="ORF">P5673_015904</name>
</gene>
<dbReference type="GO" id="GO:0016787">
    <property type="term" value="F:hydrolase activity"/>
    <property type="evidence" value="ECO:0007669"/>
    <property type="project" value="UniProtKB-KW"/>
</dbReference>
<comment type="cofactor">
    <cofactor evidence="1">
        <name>a divalent metal cation</name>
        <dbReference type="ChEBI" id="CHEBI:60240"/>
    </cofactor>
</comment>
<dbReference type="PANTHER" id="PTHR22930">
    <property type="match status" value="1"/>
</dbReference>
<comment type="caution">
    <text evidence="9">The sequence shown here is derived from an EMBL/GenBank/DDBJ whole genome shotgun (WGS) entry which is preliminary data.</text>
</comment>
<dbReference type="PANTHER" id="PTHR22930:SF85">
    <property type="entry name" value="GH03217P-RELATED"/>
    <property type="match status" value="1"/>
</dbReference>
<dbReference type="InterPro" id="IPR027806">
    <property type="entry name" value="HARBI1_dom"/>
</dbReference>
<keyword evidence="6" id="KW-0378">Hydrolase</keyword>
<evidence type="ECO:0000256" key="2">
    <source>
        <dbReference type="ARBA" id="ARBA00004123"/>
    </source>
</evidence>
<keyword evidence="4" id="KW-0540">Nuclease</keyword>
<evidence type="ECO:0000256" key="4">
    <source>
        <dbReference type="ARBA" id="ARBA00022722"/>
    </source>
</evidence>
<dbReference type="EMBL" id="JARQWQ010000033">
    <property type="protein sequence ID" value="KAK2561386.1"/>
    <property type="molecule type" value="Genomic_DNA"/>
</dbReference>
<sequence>MMELKRNLSLAAYISSRKTYFQRKRRNLQARQVRRKRRSVWVIKGRTDQWWQNMIGEDVPDWCWKKNFRMSKDCFLELANELCPFLAPNSDSPNRRALSTEKRLAITLYYLKDTGSLWMTANAFGIHQCTASKHIHSVCETINMILGPKYLHLPRNTGEMRRKVSEFEIKFGMTQAYGCIDGTHIPLKRPPQNSQDYFCYKQYFSLNMQAMCDSKGYFTDVECKWPGSVHDAKMFANSSINHKMKTGQLPKTFLTLLPGYEAIPNYLIGDPAYPLTPFCMKEYQSCVTNEEVVFNNMLRSARNQVECAFGRLKVRWGFLTRKADLKLEMVPTVAYSCFVLHNYCEIKGNYLDDEEVRAQILRHQTEEESHPNMPDPVYSCETSEGDYVRTVLTKYIQQNLPDDY</sequence>
<reference evidence="9" key="1">
    <citation type="journal article" date="2023" name="G3 (Bethesda)">
        <title>Whole genome assembly and annotation of the endangered Caribbean coral Acropora cervicornis.</title>
        <authorList>
            <person name="Selwyn J.D."/>
            <person name="Vollmer S.V."/>
        </authorList>
    </citation>
    <scope>NUCLEOTIDE SEQUENCE</scope>
    <source>
        <strain evidence="9">K2</strain>
    </source>
</reference>
<dbReference type="Pfam" id="PF13359">
    <property type="entry name" value="DDE_Tnp_4"/>
    <property type="match status" value="1"/>
</dbReference>
<evidence type="ECO:0000256" key="3">
    <source>
        <dbReference type="ARBA" id="ARBA00006958"/>
    </source>
</evidence>
<keyword evidence="5" id="KW-0479">Metal-binding</keyword>
<protein>
    <submittedName>
        <fullName evidence="9">Protein ALP1-like</fullName>
    </submittedName>
</protein>
<keyword evidence="7" id="KW-0539">Nucleus</keyword>